<reference evidence="6" key="1">
    <citation type="journal article" date="2020" name="mSystems">
        <title>Genome- and Community-Level Interaction Insights into Carbon Utilization and Element Cycling Functions of Hydrothermarchaeota in Hydrothermal Sediment.</title>
        <authorList>
            <person name="Zhou Z."/>
            <person name="Liu Y."/>
            <person name="Xu W."/>
            <person name="Pan J."/>
            <person name="Luo Z.H."/>
            <person name="Li M."/>
        </authorList>
    </citation>
    <scope>NUCLEOTIDE SEQUENCE [LARGE SCALE GENOMIC DNA]</scope>
    <source>
        <strain evidence="6">SpSt-594</strain>
        <strain evidence="5">SpSt-655</strain>
    </source>
</reference>
<dbReference type="Gene3D" id="2.40.50.1070">
    <property type="match status" value="1"/>
</dbReference>
<evidence type="ECO:0000313" key="5">
    <source>
        <dbReference type="EMBL" id="HGQ55543.1"/>
    </source>
</evidence>
<dbReference type="EMBL" id="DTBX01000128">
    <property type="protein sequence ID" value="HGQ55543.1"/>
    <property type="molecule type" value="Genomic_DNA"/>
</dbReference>
<dbReference type="InterPro" id="IPR029063">
    <property type="entry name" value="SAM-dependent_MTases_sf"/>
</dbReference>
<feature type="binding site" evidence="4">
    <location>
        <position position="210"/>
    </location>
    <ligand>
        <name>S-adenosyl-L-methionine</name>
        <dbReference type="ChEBI" id="CHEBI:59789"/>
    </ligand>
</feature>
<dbReference type="PROSITE" id="PS51687">
    <property type="entry name" value="SAM_MT_RNA_M5U"/>
    <property type="match status" value="1"/>
</dbReference>
<name>A0A7C4WEX1_UNCW3</name>
<keyword evidence="2 4" id="KW-0808">Transferase</keyword>
<dbReference type="PANTHER" id="PTHR11061">
    <property type="entry name" value="RNA M5U METHYLTRANSFERASE"/>
    <property type="match status" value="1"/>
</dbReference>
<dbReference type="Pfam" id="PF05958">
    <property type="entry name" value="tRNA_U5-meth_tr"/>
    <property type="match status" value="1"/>
</dbReference>
<evidence type="ECO:0000256" key="4">
    <source>
        <dbReference type="PROSITE-ProRule" id="PRU01024"/>
    </source>
</evidence>
<proteinExistence type="inferred from homology"/>
<dbReference type="Gene3D" id="3.40.50.150">
    <property type="entry name" value="Vaccinia Virus protein VP39"/>
    <property type="match status" value="1"/>
</dbReference>
<dbReference type="SUPFAM" id="SSF53335">
    <property type="entry name" value="S-adenosyl-L-methionine-dependent methyltransferases"/>
    <property type="match status" value="1"/>
</dbReference>
<feature type="active site" description="Nucleophile" evidence="4">
    <location>
        <position position="334"/>
    </location>
</feature>
<comment type="similarity">
    <text evidence="4">Belongs to the class I-like SAM-binding methyltransferase superfamily. RNA M5U methyltransferase family.</text>
</comment>
<dbReference type="AlphaFoldDB" id="A0A7C4WEX1"/>
<sequence length="375" mass="43774">MMPSIPEDKKEMICPYFNKCGGCDFQDLSYEEQLKRKIDLVKKYLNTEINEVFPSQPFNYRNRMDFAFFKNGIGLREKGKWYKFVDIEYCLIAKEKINTLLKEVREFFHDVDSFDIKKHIGTFRYAVIRSVLTSTISIILNQKSEKKEEAVNLIKNFAFVTSADNLLVCEIPPNTDVSVSEHYYVIKGTDLLYTKVKEKEFYFHSQGFFQVNDELTEKLHHYVSKILENYPTNDGYLLDFYGGVGIFGIINNEKFKQVTVLDNHSLSINLVKRNCELNQIKNVLPLLLEDKNLKDIRFPKPLFVIADPPRAGIHPKALKYLNKIKPELIIYISCNPLQLARDLKELTNYQIKSLALFDFFPQTKNIELVCELLPI</sequence>
<keyword evidence="1 4" id="KW-0489">Methyltransferase</keyword>
<feature type="binding site" evidence="4">
    <location>
        <position position="241"/>
    </location>
    <ligand>
        <name>S-adenosyl-L-methionine</name>
        <dbReference type="ChEBI" id="CHEBI:59789"/>
    </ligand>
</feature>
<organism evidence="6">
    <name type="scientific">candidate division WOR-3 bacterium</name>
    <dbReference type="NCBI Taxonomy" id="2052148"/>
    <lineage>
        <taxon>Bacteria</taxon>
        <taxon>Bacteria division WOR-3</taxon>
    </lineage>
</organism>
<accession>A0A7C4WEX1</accession>
<dbReference type="PANTHER" id="PTHR11061:SF30">
    <property type="entry name" value="TRNA (URACIL(54)-C(5))-METHYLTRANSFERASE"/>
    <property type="match status" value="1"/>
</dbReference>
<dbReference type="InterPro" id="IPR010280">
    <property type="entry name" value="U5_MeTrfase_fam"/>
</dbReference>
<dbReference type="GO" id="GO:0006396">
    <property type="term" value="P:RNA processing"/>
    <property type="evidence" value="ECO:0007669"/>
    <property type="project" value="InterPro"/>
</dbReference>
<evidence type="ECO:0000313" key="6">
    <source>
        <dbReference type="EMBL" id="HGU47053.1"/>
    </source>
</evidence>
<dbReference type="GO" id="GO:0032259">
    <property type="term" value="P:methylation"/>
    <property type="evidence" value="ECO:0007669"/>
    <property type="project" value="UniProtKB-KW"/>
</dbReference>
<feature type="binding site" evidence="4">
    <location>
        <position position="307"/>
    </location>
    <ligand>
        <name>S-adenosyl-L-methionine</name>
        <dbReference type="ChEBI" id="CHEBI:59789"/>
    </ligand>
</feature>
<dbReference type="GO" id="GO:0008173">
    <property type="term" value="F:RNA methyltransferase activity"/>
    <property type="evidence" value="ECO:0007669"/>
    <property type="project" value="InterPro"/>
</dbReference>
<feature type="binding site" evidence="4">
    <location>
        <position position="262"/>
    </location>
    <ligand>
        <name>S-adenosyl-L-methionine</name>
        <dbReference type="ChEBI" id="CHEBI:59789"/>
    </ligand>
</feature>
<evidence type="ECO:0000256" key="1">
    <source>
        <dbReference type="ARBA" id="ARBA00022603"/>
    </source>
</evidence>
<dbReference type="EMBL" id="DSZH01000030">
    <property type="protein sequence ID" value="HGU47053.1"/>
    <property type="molecule type" value="Genomic_DNA"/>
</dbReference>
<dbReference type="EC" id="2.1.1.190" evidence="6"/>
<evidence type="ECO:0000256" key="2">
    <source>
        <dbReference type="ARBA" id="ARBA00022679"/>
    </source>
</evidence>
<dbReference type="NCBIfam" id="TIGR00479">
    <property type="entry name" value="rumA"/>
    <property type="match status" value="1"/>
</dbReference>
<gene>
    <name evidence="6" type="primary">rlmD</name>
    <name evidence="6" type="ORF">ENT60_00620</name>
    <name evidence="5" type="ORF">ENU28_03645</name>
</gene>
<protein>
    <submittedName>
        <fullName evidence="6">23S rRNA (Uracil(1939)-C(5))-methyltransferase RlmD</fullName>
        <ecNumber evidence="6">2.1.1.190</ecNumber>
    </submittedName>
</protein>
<evidence type="ECO:0000256" key="3">
    <source>
        <dbReference type="ARBA" id="ARBA00022691"/>
    </source>
</evidence>
<comment type="caution">
    <text evidence="6">The sequence shown here is derived from an EMBL/GenBank/DDBJ whole genome shotgun (WGS) entry which is preliminary data.</text>
</comment>
<keyword evidence="3 4" id="KW-0949">S-adenosyl-L-methionine</keyword>